<sequence>MRVLVTGATGYIGGRLVPRLIAKGHRVRCLARDPRQLQGRPWPGVEIVQGDLGNPETLPFALEGVDVAYYLVHAMADGKSFREQDRRMARAFGEAARQARVRRIVYLGGLGDPVELHSKHLISRQEVGQNLGRAGVPVVEFRAAVIVGSGSASFEMIRHLTDRLPLMVAPRWVETRCQPIGIRSVLDYLEQALDHPEARGIYEIGGTDILTYREMMLGYARAKGLHRLILPVPMPKRNFSSRVIDLLTPIPHRIAAALLESLRTEVVVRDDRALRTFSVRPTTYAEALHRALGRIAADDVETTWASSLASTVRKDPVGRQLDNQEGLLVERHWRKVQASPERVMEVICALGGERGWPAGNALWQLRGAIDRAMGGVGMRRGRRHPKDLRVGDPLDFWRVESFEPGRILRLRAEMKLPGRAWLQFEVRPEGRRTHLEQTAFFEPHGLSGNLYWYSLLQLHRFIFPGLIRAIQARAEEDHTLDYTLPGLPAPTLLVQER</sequence>
<dbReference type="AlphaFoldDB" id="A0A936F223"/>
<dbReference type="GO" id="GO:0004029">
    <property type="term" value="F:aldehyde dehydrogenase (NAD+) activity"/>
    <property type="evidence" value="ECO:0007669"/>
    <property type="project" value="TreeGrafter"/>
</dbReference>
<reference evidence="2 3" key="1">
    <citation type="submission" date="2020-10" db="EMBL/GenBank/DDBJ databases">
        <title>Connecting structure to function with the recovery of over 1000 high-quality activated sludge metagenome-assembled genomes encoding full-length rRNA genes using long-read sequencing.</title>
        <authorList>
            <person name="Singleton C.M."/>
            <person name="Petriglieri F."/>
            <person name="Kristensen J.M."/>
            <person name="Kirkegaard R.H."/>
            <person name="Michaelsen T.Y."/>
            <person name="Andersen M.H."/>
            <person name="Karst S.M."/>
            <person name="Dueholm M.S."/>
            <person name="Nielsen P.H."/>
            <person name="Albertsen M."/>
        </authorList>
    </citation>
    <scope>NUCLEOTIDE SEQUENCE [LARGE SCALE GENOMIC DNA]</scope>
    <source>
        <strain evidence="2">OdNE_18-Q3-R46-58_MAXAC.008</strain>
    </source>
</reference>
<dbReference type="EMBL" id="JADKCH010000005">
    <property type="protein sequence ID" value="MBK8572385.1"/>
    <property type="molecule type" value="Genomic_DNA"/>
</dbReference>
<gene>
    <name evidence="2" type="ORF">IPN91_06985</name>
</gene>
<protein>
    <submittedName>
        <fullName evidence="2">DUF2867 domain-containing protein</fullName>
    </submittedName>
</protein>
<dbReference type="InterPro" id="IPR036291">
    <property type="entry name" value="NAD(P)-bd_dom_sf"/>
</dbReference>
<dbReference type="SUPFAM" id="SSF51735">
    <property type="entry name" value="NAD(P)-binding Rossmann-fold domains"/>
    <property type="match status" value="1"/>
</dbReference>
<feature type="domain" description="NAD(P)-binding" evidence="1">
    <location>
        <begin position="7"/>
        <end position="111"/>
    </location>
</feature>
<dbReference type="Proteomes" id="UP000709959">
    <property type="component" value="Unassembled WGS sequence"/>
</dbReference>
<dbReference type="Pfam" id="PF11066">
    <property type="entry name" value="DUF2867"/>
    <property type="match status" value="1"/>
</dbReference>
<proteinExistence type="predicted"/>
<accession>A0A936F223</accession>
<evidence type="ECO:0000313" key="3">
    <source>
        <dbReference type="Proteomes" id="UP000709959"/>
    </source>
</evidence>
<evidence type="ECO:0000313" key="2">
    <source>
        <dbReference type="EMBL" id="MBK8572385.1"/>
    </source>
</evidence>
<dbReference type="PANTHER" id="PTHR48079">
    <property type="entry name" value="PROTEIN YEEZ"/>
    <property type="match status" value="1"/>
</dbReference>
<dbReference type="SUPFAM" id="SSF55961">
    <property type="entry name" value="Bet v1-like"/>
    <property type="match status" value="1"/>
</dbReference>
<dbReference type="Pfam" id="PF13460">
    <property type="entry name" value="NAD_binding_10"/>
    <property type="match status" value="1"/>
</dbReference>
<name>A0A936F223_9BACT</name>
<dbReference type="InterPro" id="IPR021295">
    <property type="entry name" value="DUF2867"/>
</dbReference>
<dbReference type="PANTHER" id="PTHR48079:SF6">
    <property type="entry name" value="NAD(P)-BINDING DOMAIN-CONTAINING PROTEIN-RELATED"/>
    <property type="match status" value="1"/>
</dbReference>
<dbReference type="InterPro" id="IPR016040">
    <property type="entry name" value="NAD(P)-bd_dom"/>
</dbReference>
<dbReference type="InterPro" id="IPR051783">
    <property type="entry name" value="NAD(P)-dependent_oxidoreduct"/>
</dbReference>
<comment type="caution">
    <text evidence="2">The sequence shown here is derived from an EMBL/GenBank/DDBJ whole genome shotgun (WGS) entry which is preliminary data.</text>
</comment>
<evidence type="ECO:0000259" key="1">
    <source>
        <dbReference type="Pfam" id="PF13460"/>
    </source>
</evidence>
<organism evidence="2 3">
    <name type="scientific">Candidatus Geothrix odensensis</name>
    <dbReference type="NCBI Taxonomy" id="2954440"/>
    <lineage>
        <taxon>Bacteria</taxon>
        <taxon>Pseudomonadati</taxon>
        <taxon>Acidobacteriota</taxon>
        <taxon>Holophagae</taxon>
        <taxon>Holophagales</taxon>
        <taxon>Holophagaceae</taxon>
        <taxon>Geothrix</taxon>
    </lineage>
</organism>
<dbReference type="GO" id="GO:0005737">
    <property type="term" value="C:cytoplasm"/>
    <property type="evidence" value="ECO:0007669"/>
    <property type="project" value="TreeGrafter"/>
</dbReference>
<dbReference type="Gene3D" id="3.40.50.720">
    <property type="entry name" value="NAD(P)-binding Rossmann-like Domain"/>
    <property type="match status" value="1"/>
</dbReference>